<keyword evidence="2" id="KW-1185">Reference proteome</keyword>
<dbReference type="EMBL" id="JACXZA010000001">
    <property type="protein sequence ID" value="MBD3917571.1"/>
    <property type="molecule type" value="Genomic_DNA"/>
</dbReference>
<name>A0ABR8MRB4_9BACL</name>
<accession>A0ABR8MRB4</accession>
<dbReference type="RefSeq" id="WP_191201857.1">
    <property type="nucleotide sequence ID" value="NZ_JACXZA010000001.1"/>
</dbReference>
<organism evidence="1 2">
    <name type="scientific">Paenibacillus terricola</name>
    <dbReference type="NCBI Taxonomy" id="2763503"/>
    <lineage>
        <taxon>Bacteria</taxon>
        <taxon>Bacillati</taxon>
        <taxon>Bacillota</taxon>
        <taxon>Bacilli</taxon>
        <taxon>Bacillales</taxon>
        <taxon>Paenibacillaceae</taxon>
        <taxon>Paenibacillus</taxon>
    </lineage>
</organism>
<evidence type="ECO:0000313" key="1">
    <source>
        <dbReference type="EMBL" id="MBD3917571.1"/>
    </source>
</evidence>
<proteinExistence type="predicted"/>
<protein>
    <submittedName>
        <fullName evidence="1">Uncharacterized protein</fullName>
    </submittedName>
</protein>
<gene>
    <name evidence="1" type="ORF">H8B09_02295</name>
</gene>
<dbReference type="Proteomes" id="UP000609346">
    <property type="component" value="Unassembled WGS sequence"/>
</dbReference>
<evidence type="ECO:0000313" key="2">
    <source>
        <dbReference type="Proteomes" id="UP000609346"/>
    </source>
</evidence>
<comment type="caution">
    <text evidence="1">The sequence shown here is derived from an EMBL/GenBank/DDBJ whole genome shotgun (WGS) entry which is preliminary data.</text>
</comment>
<reference evidence="1 2" key="1">
    <citation type="submission" date="2020-09" db="EMBL/GenBank/DDBJ databases">
        <title>Paenibacillus sp. strain PR3 16S rRNA gene Genome sequencing and assembly.</title>
        <authorList>
            <person name="Kim J."/>
        </authorList>
    </citation>
    <scope>NUCLEOTIDE SEQUENCE [LARGE SCALE GENOMIC DNA]</scope>
    <source>
        <strain evidence="1 2">PR3</strain>
    </source>
</reference>
<sequence length="329" mass="36829">MTSLMVNTLQGIQMKAESRPYLDAMHAVLTHAGWTTLFKPMLAGMTVNGFRMAVHRRLTAESVTAYNWHAEHFLAADFIGILVSSKAEFTFRRTFPLYRKEALADICASIDRGVAAICWHNGQFVAIVGYEQVDNGSCSGRLYYVDGRSDEVQSFDYMDFGIGEDRANPSPHWYYQIFEGYIPMDEAAVMKESFLQAIFKWEMHDGTLPVTDYACGEAVYDAIVHALSSGDYDRVGASETFKCMAAAKQDLAVYMAEAERRWPAAGEAAKHYVRVAELFGSVAAVGVDQVDELCGFFREAKQAETQAVEALRLLVRETLDNRFHDVGLR</sequence>